<feature type="compositionally biased region" description="Basic and acidic residues" evidence="4">
    <location>
        <begin position="403"/>
        <end position="415"/>
    </location>
</feature>
<dbReference type="GO" id="GO:0043634">
    <property type="term" value="P:polyadenylation-dependent ncRNA catabolic process"/>
    <property type="evidence" value="ECO:0007669"/>
    <property type="project" value="TreeGrafter"/>
</dbReference>
<feature type="compositionally biased region" description="Low complexity" evidence="4">
    <location>
        <begin position="364"/>
        <end position="384"/>
    </location>
</feature>
<feature type="compositionally biased region" description="Polar residues" evidence="4">
    <location>
        <begin position="325"/>
        <end position="337"/>
    </location>
</feature>
<dbReference type="InterPro" id="IPR036871">
    <property type="entry name" value="PX_dom_sf"/>
</dbReference>
<dbReference type="AlphaFoldDB" id="A0A0V0QT86"/>
<reference evidence="6 7" key="1">
    <citation type="journal article" date="2015" name="Sci. Rep.">
        <title>Genome of the facultative scuticociliatosis pathogen Pseudocohnilembus persalinus provides insight into its virulence through horizontal gene transfer.</title>
        <authorList>
            <person name="Xiong J."/>
            <person name="Wang G."/>
            <person name="Cheng J."/>
            <person name="Tian M."/>
            <person name="Pan X."/>
            <person name="Warren A."/>
            <person name="Jiang C."/>
            <person name="Yuan D."/>
            <person name="Miao W."/>
        </authorList>
    </citation>
    <scope>NUCLEOTIDE SEQUENCE [LARGE SCALE GENOMIC DNA]</scope>
    <source>
        <strain evidence="6">36N120E</strain>
    </source>
</reference>
<dbReference type="InterPro" id="IPR036322">
    <property type="entry name" value="WD40_repeat_dom_sf"/>
</dbReference>
<feature type="region of interest" description="Disordered" evidence="4">
    <location>
        <begin position="364"/>
        <end position="415"/>
    </location>
</feature>
<proteinExistence type="predicted"/>
<dbReference type="SMART" id="SM00320">
    <property type="entry name" value="WD40"/>
    <property type="match status" value="4"/>
</dbReference>
<feature type="repeat" description="ANK" evidence="1">
    <location>
        <begin position="256"/>
        <end position="288"/>
    </location>
</feature>
<dbReference type="GO" id="GO:0003729">
    <property type="term" value="F:mRNA binding"/>
    <property type="evidence" value="ECO:0007669"/>
    <property type="project" value="TreeGrafter"/>
</dbReference>
<dbReference type="InterPro" id="IPR002110">
    <property type="entry name" value="Ankyrin_rpt"/>
</dbReference>
<feature type="coiled-coil region" evidence="3">
    <location>
        <begin position="416"/>
        <end position="455"/>
    </location>
</feature>
<keyword evidence="3" id="KW-0175">Coiled coil</keyword>
<feature type="repeat" description="WD" evidence="2">
    <location>
        <begin position="1144"/>
        <end position="1178"/>
    </location>
</feature>
<dbReference type="GO" id="GO:0035091">
    <property type="term" value="F:phosphatidylinositol binding"/>
    <property type="evidence" value="ECO:0007669"/>
    <property type="project" value="InterPro"/>
</dbReference>
<gene>
    <name evidence="6" type="ORF">PPERSA_06812</name>
</gene>
<evidence type="ECO:0000313" key="6">
    <source>
        <dbReference type="EMBL" id="KRX05178.1"/>
    </source>
</evidence>
<dbReference type="SUPFAM" id="SSF50978">
    <property type="entry name" value="WD40 repeat-like"/>
    <property type="match status" value="1"/>
</dbReference>
<dbReference type="CDD" id="cd05402">
    <property type="entry name" value="NT_PAP_TUTase"/>
    <property type="match status" value="1"/>
</dbReference>
<dbReference type="GO" id="GO:0031123">
    <property type="term" value="P:RNA 3'-end processing"/>
    <property type="evidence" value="ECO:0007669"/>
    <property type="project" value="TreeGrafter"/>
</dbReference>
<dbReference type="PANTHER" id="PTHR23092:SF15">
    <property type="entry name" value="INACTIVE NON-CANONICAL POLY(A) RNA POLYMERASE PROTEIN TRF4-2-RELATED"/>
    <property type="match status" value="1"/>
</dbReference>
<dbReference type="Gene3D" id="1.25.40.20">
    <property type="entry name" value="Ankyrin repeat-containing domain"/>
    <property type="match status" value="1"/>
</dbReference>
<dbReference type="PROSITE" id="PS50297">
    <property type="entry name" value="ANK_REP_REGION"/>
    <property type="match status" value="1"/>
</dbReference>
<dbReference type="InterPro" id="IPR045862">
    <property type="entry name" value="Trf4-like"/>
</dbReference>
<evidence type="ECO:0000259" key="5">
    <source>
        <dbReference type="PROSITE" id="PS50195"/>
    </source>
</evidence>
<dbReference type="InterPro" id="IPR054708">
    <property type="entry name" value="MTPAP-like_central"/>
</dbReference>
<feature type="compositionally biased region" description="Polar residues" evidence="4">
    <location>
        <begin position="1240"/>
        <end position="1249"/>
    </location>
</feature>
<dbReference type="SMART" id="SM00248">
    <property type="entry name" value="ANK"/>
    <property type="match status" value="4"/>
</dbReference>
<dbReference type="InterPro" id="IPR043519">
    <property type="entry name" value="NT_sf"/>
</dbReference>
<dbReference type="PROSITE" id="PS50294">
    <property type="entry name" value="WD_REPEATS_REGION"/>
    <property type="match status" value="1"/>
</dbReference>
<keyword evidence="1" id="KW-0040">ANK repeat</keyword>
<dbReference type="Gene3D" id="3.30.460.10">
    <property type="entry name" value="Beta Polymerase, domain 2"/>
    <property type="match status" value="1"/>
</dbReference>
<feature type="domain" description="PX" evidence="5">
    <location>
        <begin position="756"/>
        <end position="867"/>
    </location>
</feature>
<comment type="caution">
    <text evidence="6">The sequence shown here is derived from an EMBL/GenBank/DDBJ whole genome shotgun (WGS) entry which is preliminary data.</text>
</comment>
<evidence type="ECO:0000256" key="1">
    <source>
        <dbReference type="PROSITE-ProRule" id="PRU00023"/>
    </source>
</evidence>
<dbReference type="PROSITE" id="PS50088">
    <property type="entry name" value="ANK_REPEAT"/>
    <property type="match status" value="1"/>
</dbReference>
<dbReference type="Gene3D" id="2.130.10.10">
    <property type="entry name" value="YVTN repeat-like/Quinoprotein amine dehydrogenase"/>
    <property type="match status" value="1"/>
</dbReference>
<feature type="region of interest" description="Disordered" evidence="4">
    <location>
        <begin position="497"/>
        <end position="521"/>
    </location>
</feature>
<feature type="region of interest" description="Disordered" evidence="4">
    <location>
        <begin position="1231"/>
        <end position="1264"/>
    </location>
</feature>
<accession>A0A0V0QT86</accession>
<dbReference type="PROSITE" id="PS50082">
    <property type="entry name" value="WD_REPEATS_2"/>
    <property type="match status" value="2"/>
</dbReference>
<evidence type="ECO:0000256" key="4">
    <source>
        <dbReference type="SAM" id="MobiDB-lite"/>
    </source>
</evidence>
<protein>
    <submittedName>
        <fullName evidence="6">WD40-repeat-containing domain</fullName>
    </submittedName>
</protein>
<dbReference type="Pfam" id="PF22600">
    <property type="entry name" value="MTPAP-like_central"/>
    <property type="match status" value="1"/>
</dbReference>
<feature type="region of interest" description="Disordered" evidence="4">
    <location>
        <begin position="312"/>
        <end position="347"/>
    </location>
</feature>
<dbReference type="InterPro" id="IPR001680">
    <property type="entry name" value="WD40_rpt"/>
</dbReference>
<evidence type="ECO:0000313" key="7">
    <source>
        <dbReference type="Proteomes" id="UP000054937"/>
    </source>
</evidence>
<keyword evidence="2" id="KW-0853">WD repeat</keyword>
<dbReference type="GO" id="GO:0005730">
    <property type="term" value="C:nucleolus"/>
    <property type="evidence" value="ECO:0007669"/>
    <property type="project" value="TreeGrafter"/>
</dbReference>
<name>A0A0V0QT86_PSEPJ</name>
<evidence type="ECO:0000256" key="2">
    <source>
        <dbReference type="PROSITE-ProRule" id="PRU00221"/>
    </source>
</evidence>
<dbReference type="Pfam" id="PF12894">
    <property type="entry name" value="ANAPC4_WD40"/>
    <property type="match status" value="1"/>
</dbReference>
<dbReference type="SUPFAM" id="SSF81301">
    <property type="entry name" value="Nucleotidyltransferase"/>
    <property type="match status" value="1"/>
</dbReference>
<feature type="repeat" description="WD" evidence="2">
    <location>
        <begin position="1179"/>
        <end position="1212"/>
    </location>
</feature>
<keyword evidence="7" id="KW-1185">Reference proteome</keyword>
<feature type="region of interest" description="Disordered" evidence="4">
    <location>
        <begin position="1"/>
        <end position="63"/>
    </location>
</feature>
<dbReference type="InterPro" id="IPR036770">
    <property type="entry name" value="Ankyrin_rpt-contain_sf"/>
</dbReference>
<dbReference type="Pfam" id="PF00787">
    <property type="entry name" value="PX"/>
    <property type="match status" value="1"/>
</dbReference>
<dbReference type="InParanoid" id="A0A0V0QT86"/>
<dbReference type="Pfam" id="PF12796">
    <property type="entry name" value="Ank_2"/>
    <property type="match status" value="1"/>
</dbReference>
<dbReference type="SMART" id="SM00312">
    <property type="entry name" value="PX"/>
    <property type="match status" value="1"/>
</dbReference>
<dbReference type="GO" id="GO:0031499">
    <property type="term" value="C:TRAMP complex"/>
    <property type="evidence" value="ECO:0007669"/>
    <property type="project" value="TreeGrafter"/>
</dbReference>
<organism evidence="6 7">
    <name type="scientific">Pseudocohnilembus persalinus</name>
    <name type="common">Ciliate</name>
    <dbReference type="NCBI Taxonomy" id="266149"/>
    <lineage>
        <taxon>Eukaryota</taxon>
        <taxon>Sar</taxon>
        <taxon>Alveolata</taxon>
        <taxon>Ciliophora</taxon>
        <taxon>Intramacronucleata</taxon>
        <taxon>Oligohymenophorea</taxon>
        <taxon>Scuticociliatia</taxon>
        <taxon>Philasterida</taxon>
        <taxon>Pseudocohnilembidae</taxon>
        <taxon>Pseudocohnilembus</taxon>
    </lineage>
</organism>
<dbReference type="PROSITE" id="PS50195">
    <property type="entry name" value="PX"/>
    <property type="match status" value="1"/>
</dbReference>
<dbReference type="GO" id="GO:1990817">
    <property type="term" value="F:poly(A) RNA polymerase activity"/>
    <property type="evidence" value="ECO:0007669"/>
    <property type="project" value="InterPro"/>
</dbReference>
<dbReference type="PANTHER" id="PTHR23092">
    <property type="entry name" value="POLY(A) RNA POLYMERASE"/>
    <property type="match status" value="1"/>
</dbReference>
<dbReference type="CDD" id="cd06093">
    <property type="entry name" value="PX_domain"/>
    <property type="match status" value="1"/>
</dbReference>
<dbReference type="InterPro" id="IPR024977">
    <property type="entry name" value="Apc4-like_WD40_dom"/>
</dbReference>
<dbReference type="Gene3D" id="3.30.1520.10">
    <property type="entry name" value="Phox-like domain"/>
    <property type="match status" value="1"/>
</dbReference>
<evidence type="ECO:0000256" key="3">
    <source>
        <dbReference type="SAM" id="Coils"/>
    </source>
</evidence>
<dbReference type="SUPFAM" id="SSF64268">
    <property type="entry name" value="PX domain"/>
    <property type="match status" value="1"/>
</dbReference>
<dbReference type="Proteomes" id="UP000054937">
    <property type="component" value="Unassembled WGS sequence"/>
</dbReference>
<dbReference type="OrthoDB" id="290967at2759"/>
<dbReference type="SUPFAM" id="SSF48403">
    <property type="entry name" value="Ankyrin repeat"/>
    <property type="match status" value="1"/>
</dbReference>
<dbReference type="InterPro" id="IPR015943">
    <property type="entry name" value="WD40/YVTN_repeat-like_dom_sf"/>
</dbReference>
<dbReference type="EMBL" id="LDAU01000110">
    <property type="protein sequence ID" value="KRX05178.1"/>
    <property type="molecule type" value="Genomic_DNA"/>
</dbReference>
<dbReference type="InterPro" id="IPR001683">
    <property type="entry name" value="PX_dom"/>
</dbReference>
<sequence>MLSTSQQKKQSDQGDSPKNQSTQQNKKSQSHNNTNDISQNYQALQSQQQFQSQSQQQTTNNPEQQIQMQDLIQCMRDCDMKILSSYLELYLKENNKVQPEELYAQLLYDFIQEVKTADQEDKIWFIREFIVNKNIDINYKNKQDDNKTILMQACSQGFLQVIDVLAQIPSINFNSTDKFGRNALFYVVASKNGDNVDVANLLLSNKVNLGTLYQNKNKTQQLSLLHMSILNDHEEIAKTIIEQANEQYINLQIKETGETALHLTVLQKNEDLIQLLSQKNANFEIKNNKNQTPQDLAKDDDKLINFIQQLKEEKKQQQQQKQNQDTHQTFSTQGIQNKQDEQKNQSQKLTNVPLQLQEQNFSDQFNNSKNSNKQQNDQINQQQQSEKDKQFTEQSDENLNQNKQEEDYDTKNEKDNQISNQNVQSEENNLNTQQNANIQQNIQKNNTEKDNIQQNDILEQKIKIQNHEQHNKLNKNQQSDFNSDENFQDNLVQKQSKKNLENQNPNEEKIKNIQLTNTDTQTQSANKGEFLDCSDDLKQLCQSNLILQDPTQYNDDEEETEKYVRMKTFIQSSSLCKHLDQEIYEFQQINEDFLKQNKPKFDELITLITQSIQKKIKCQVQIFGSYATQLCLTWSDIDLVVSHNQSSLKNQDTLAEIEQILKEQSFVKQIKRIPTASVPVIKVICTSEYLEKKIDITVSEGTHLGSECVKLVNSFLKEYKPLKPLVLVLKQLMFSSNLYDTYQGGISSYSLTLLIVTFLQLTITEWKRSALDSKVILYTVKLSKKGSPEWNLEYRYSQFDELHKQLKKLYSGMPHLPGKSLFKVTEDAQLDERRLKLQDYLRTLISRPDIFNSDSLKQFLQLDKYASEAIVNPPKLLAETSGFNHGVRDFFYESNKGALFILSGDMNVGSRVDAYMTNTKMPWEKEAPQTLVSVGALECWVRVKGESEFKFERVWTKIYPLQGICLYWDSDNNQVFVGLDEGQLNVIKVAADVDFLRYEDILDEKVHDKRVMGVFHHSLTNSTYTISEDKSLRTVVDGKVQNKITQSNSGLTSIYGDSEYKRLFVSNRSGHVFIYDISSGVPVQLNCVQTSEKGAIRSLQVDTLKNYFFTGGFDDGEIGVFQLEKPGREKFVKQTASFKGKTNIRFIEWSSSRMEIYVGTKDGTVTVWDVRQAQPIYVLKAHSKDITKLQWMEDKKILITTSKEKVIKFWKLPAEWRLKDVVEKENQEYEEEQRVKNYNRRNQNIQNANEDSDEDDLLGWHKDV</sequence>
<dbReference type="SUPFAM" id="SSF81631">
    <property type="entry name" value="PAP/OAS1 substrate-binding domain"/>
    <property type="match status" value="1"/>
</dbReference>